<organism evidence="1 2">
    <name type="scientific">Pocillopora damicornis</name>
    <name type="common">Cauliflower coral</name>
    <name type="synonym">Millepora damicornis</name>
    <dbReference type="NCBI Taxonomy" id="46731"/>
    <lineage>
        <taxon>Eukaryota</taxon>
        <taxon>Metazoa</taxon>
        <taxon>Cnidaria</taxon>
        <taxon>Anthozoa</taxon>
        <taxon>Hexacorallia</taxon>
        <taxon>Scleractinia</taxon>
        <taxon>Astrocoeniina</taxon>
        <taxon>Pocilloporidae</taxon>
        <taxon>Pocillopora</taxon>
    </lineage>
</organism>
<dbReference type="AlphaFoldDB" id="A0A3M6UEY7"/>
<sequence length="169" mass="19334">MKMSELKNKKNSRAGHKSYLSYTFSEVDKCLKDYTEDIKNEIEQWKEAFQELEKVTTLSDQILTLIEVDDDLTEEYMSTEVHDTNKLRFEVKLQLSTIGKLLATNLPNEPLPSSPSLSAELQSIKSQGHPPQLLPFRQDCQNLKFRSLRATLVSGRSFGTPLRAQLTKI</sequence>
<evidence type="ECO:0000313" key="2">
    <source>
        <dbReference type="Proteomes" id="UP000275408"/>
    </source>
</evidence>
<reference evidence="1 2" key="1">
    <citation type="journal article" date="2018" name="Sci. Rep.">
        <title>Comparative analysis of the Pocillopora damicornis genome highlights role of immune system in coral evolution.</title>
        <authorList>
            <person name="Cunning R."/>
            <person name="Bay R.A."/>
            <person name="Gillette P."/>
            <person name="Baker A.C."/>
            <person name="Traylor-Knowles N."/>
        </authorList>
    </citation>
    <scope>NUCLEOTIDE SEQUENCE [LARGE SCALE GENOMIC DNA]</scope>
    <source>
        <strain evidence="1">RSMAS</strain>
        <tissue evidence="1">Whole animal</tissue>
    </source>
</reference>
<protein>
    <submittedName>
        <fullName evidence="1">Uncharacterized protein</fullName>
    </submittedName>
</protein>
<comment type="caution">
    <text evidence="1">The sequence shown here is derived from an EMBL/GenBank/DDBJ whole genome shotgun (WGS) entry which is preliminary data.</text>
</comment>
<accession>A0A3M6UEY7</accession>
<evidence type="ECO:0000313" key="1">
    <source>
        <dbReference type="EMBL" id="RMX52146.1"/>
    </source>
</evidence>
<name>A0A3M6UEY7_POCDA</name>
<gene>
    <name evidence="1" type="ORF">pdam_00022172</name>
</gene>
<dbReference type="EMBL" id="RCHS01001696">
    <property type="protein sequence ID" value="RMX52146.1"/>
    <property type="molecule type" value="Genomic_DNA"/>
</dbReference>
<keyword evidence="2" id="KW-1185">Reference proteome</keyword>
<proteinExistence type="predicted"/>
<dbReference type="Proteomes" id="UP000275408">
    <property type="component" value="Unassembled WGS sequence"/>
</dbReference>